<evidence type="ECO:0000256" key="1">
    <source>
        <dbReference type="ARBA" id="ARBA00004141"/>
    </source>
</evidence>
<dbReference type="EMBL" id="FNON01000008">
    <property type="protein sequence ID" value="SDY98061.1"/>
    <property type="molecule type" value="Genomic_DNA"/>
</dbReference>
<dbReference type="AlphaFoldDB" id="A0A1H3PAF2"/>
<comment type="subcellular location">
    <subcellularLocation>
        <location evidence="1">Membrane</location>
        <topology evidence="1">Multi-pass membrane protein</topology>
    </subcellularLocation>
</comment>
<feature type="transmembrane region" description="Helical" evidence="5">
    <location>
        <begin position="85"/>
        <end position="104"/>
    </location>
</feature>
<sequence length="152" mass="16481">MIAMTAPAPARRKYELTTVRRSDLRNPAVVTGPLPATHGADNDPRYPSPKTLRNVVAIIIDLVVHLGVGVAVGLVAKQRLPGSPWVLYALLAFIAASIVHRIFLHRVFGATLGKALTGVRLIRDDNGGRPGLWALTRFWLVSLLTCISAFNI</sequence>
<dbReference type="InterPro" id="IPR010432">
    <property type="entry name" value="RDD"/>
</dbReference>
<name>A0A1H3PAF2_9PSEU</name>
<evidence type="ECO:0000313" key="8">
    <source>
        <dbReference type="Proteomes" id="UP000199515"/>
    </source>
</evidence>
<dbReference type="STRING" id="589385.SAMN05421504_108107"/>
<accession>A0A1H3PAF2</accession>
<dbReference type="GO" id="GO:0016020">
    <property type="term" value="C:membrane"/>
    <property type="evidence" value="ECO:0007669"/>
    <property type="project" value="UniProtKB-SubCell"/>
</dbReference>
<gene>
    <name evidence="7" type="ORF">SAMN05421504_108107</name>
</gene>
<reference evidence="7 8" key="1">
    <citation type="submission" date="2016-10" db="EMBL/GenBank/DDBJ databases">
        <authorList>
            <person name="de Groot N.N."/>
        </authorList>
    </citation>
    <scope>NUCLEOTIDE SEQUENCE [LARGE SCALE GENOMIC DNA]</scope>
    <source>
        <strain evidence="7 8">CPCC 202699</strain>
    </source>
</reference>
<feature type="domain" description="RDD" evidence="6">
    <location>
        <begin position="55"/>
        <end position="147"/>
    </location>
</feature>
<keyword evidence="4 5" id="KW-0472">Membrane</keyword>
<keyword evidence="8" id="KW-1185">Reference proteome</keyword>
<proteinExistence type="predicted"/>
<organism evidence="7 8">
    <name type="scientific">Amycolatopsis xylanica</name>
    <dbReference type="NCBI Taxonomy" id="589385"/>
    <lineage>
        <taxon>Bacteria</taxon>
        <taxon>Bacillati</taxon>
        <taxon>Actinomycetota</taxon>
        <taxon>Actinomycetes</taxon>
        <taxon>Pseudonocardiales</taxon>
        <taxon>Pseudonocardiaceae</taxon>
        <taxon>Amycolatopsis</taxon>
    </lineage>
</organism>
<dbReference type="Pfam" id="PF06271">
    <property type="entry name" value="RDD"/>
    <property type="match status" value="1"/>
</dbReference>
<evidence type="ECO:0000256" key="5">
    <source>
        <dbReference type="SAM" id="Phobius"/>
    </source>
</evidence>
<dbReference type="Proteomes" id="UP000199515">
    <property type="component" value="Unassembled WGS sequence"/>
</dbReference>
<feature type="transmembrane region" description="Helical" evidence="5">
    <location>
        <begin position="55"/>
        <end position="76"/>
    </location>
</feature>
<evidence type="ECO:0000256" key="4">
    <source>
        <dbReference type="ARBA" id="ARBA00023136"/>
    </source>
</evidence>
<evidence type="ECO:0000256" key="2">
    <source>
        <dbReference type="ARBA" id="ARBA00022692"/>
    </source>
</evidence>
<evidence type="ECO:0000256" key="3">
    <source>
        <dbReference type="ARBA" id="ARBA00022989"/>
    </source>
</evidence>
<evidence type="ECO:0000259" key="6">
    <source>
        <dbReference type="Pfam" id="PF06271"/>
    </source>
</evidence>
<protein>
    <submittedName>
        <fullName evidence="7">Mce-associated membrane protein</fullName>
    </submittedName>
</protein>
<keyword evidence="3 5" id="KW-1133">Transmembrane helix</keyword>
<keyword evidence="2 5" id="KW-0812">Transmembrane</keyword>
<evidence type="ECO:0000313" key="7">
    <source>
        <dbReference type="EMBL" id="SDY98061.1"/>
    </source>
</evidence>